<evidence type="ECO:0000256" key="4">
    <source>
        <dbReference type="ARBA" id="ARBA00023002"/>
    </source>
</evidence>
<keyword evidence="3 5" id="KW-0521">NADP</keyword>
<comment type="pathway">
    <text evidence="5">Amino-acid biosynthesis; L-arginine biosynthesis; N(2)-acetyl-L-ornithine from L-glutamate: step 3/4.</text>
</comment>
<feature type="active site" evidence="5">
    <location>
        <position position="154"/>
    </location>
</feature>
<keyword evidence="2 5" id="KW-0028">Amino-acid biosynthesis</keyword>
<gene>
    <name evidence="5 7" type="primary">argC</name>
    <name evidence="7" type="ORF">PDESU_02872</name>
</gene>
<name>A0A6C2U348_PONDE</name>
<dbReference type="SMART" id="SM00859">
    <property type="entry name" value="Semialdhyde_dh"/>
    <property type="match status" value="1"/>
</dbReference>
<evidence type="ECO:0000256" key="2">
    <source>
        <dbReference type="ARBA" id="ARBA00022605"/>
    </source>
</evidence>
<keyword evidence="4 5" id="KW-0560">Oxidoreductase</keyword>
<evidence type="ECO:0000313" key="8">
    <source>
        <dbReference type="Proteomes" id="UP000366872"/>
    </source>
</evidence>
<dbReference type="Pfam" id="PF22698">
    <property type="entry name" value="Semialdhyde_dhC_1"/>
    <property type="match status" value="1"/>
</dbReference>
<dbReference type="AlphaFoldDB" id="A0A6C2U348"/>
<keyword evidence="5" id="KW-0963">Cytoplasm</keyword>
<dbReference type="HAMAP" id="MF_00150">
    <property type="entry name" value="ArgC_type1"/>
    <property type="match status" value="1"/>
</dbReference>
<dbReference type="Gene3D" id="3.40.50.720">
    <property type="entry name" value="NAD(P)-binding Rossmann-like Domain"/>
    <property type="match status" value="1"/>
</dbReference>
<dbReference type="InterPro" id="IPR058924">
    <property type="entry name" value="AGPR_dimerisation_dom"/>
</dbReference>
<dbReference type="Gene3D" id="3.30.360.10">
    <property type="entry name" value="Dihydrodipicolinate Reductase, domain 2"/>
    <property type="match status" value="1"/>
</dbReference>
<dbReference type="CDD" id="cd23934">
    <property type="entry name" value="AGPR_1_C"/>
    <property type="match status" value="1"/>
</dbReference>
<dbReference type="InterPro" id="IPR000706">
    <property type="entry name" value="AGPR_type-1"/>
</dbReference>
<dbReference type="PANTHER" id="PTHR32338">
    <property type="entry name" value="N-ACETYL-GAMMA-GLUTAMYL-PHOSPHATE REDUCTASE, CHLOROPLASTIC-RELATED-RELATED"/>
    <property type="match status" value="1"/>
</dbReference>
<dbReference type="Proteomes" id="UP000366872">
    <property type="component" value="Unassembled WGS sequence"/>
</dbReference>
<proteinExistence type="inferred from homology"/>
<dbReference type="EMBL" id="CAAHFG010000001">
    <property type="protein sequence ID" value="VGO14313.1"/>
    <property type="molecule type" value="Genomic_DNA"/>
</dbReference>
<dbReference type="Pfam" id="PF01118">
    <property type="entry name" value="Semialdhyde_dh"/>
    <property type="match status" value="1"/>
</dbReference>
<dbReference type="GO" id="GO:0051287">
    <property type="term" value="F:NAD binding"/>
    <property type="evidence" value="ECO:0007669"/>
    <property type="project" value="InterPro"/>
</dbReference>
<evidence type="ECO:0000256" key="1">
    <source>
        <dbReference type="ARBA" id="ARBA00022571"/>
    </source>
</evidence>
<comment type="subcellular location">
    <subcellularLocation>
        <location evidence="5">Cytoplasm</location>
    </subcellularLocation>
</comment>
<comment type="catalytic activity">
    <reaction evidence="5">
        <text>N-acetyl-L-glutamate 5-semialdehyde + phosphate + NADP(+) = N-acetyl-L-glutamyl 5-phosphate + NADPH + H(+)</text>
        <dbReference type="Rhea" id="RHEA:21588"/>
        <dbReference type="ChEBI" id="CHEBI:15378"/>
        <dbReference type="ChEBI" id="CHEBI:29123"/>
        <dbReference type="ChEBI" id="CHEBI:43474"/>
        <dbReference type="ChEBI" id="CHEBI:57783"/>
        <dbReference type="ChEBI" id="CHEBI:57936"/>
        <dbReference type="ChEBI" id="CHEBI:58349"/>
        <dbReference type="EC" id="1.2.1.38"/>
    </reaction>
</comment>
<dbReference type="GO" id="GO:0003942">
    <property type="term" value="F:N-acetyl-gamma-glutamyl-phosphate reductase activity"/>
    <property type="evidence" value="ECO:0007669"/>
    <property type="project" value="UniProtKB-UniRule"/>
</dbReference>
<comment type="function">
    <text evidence="5">Catalyzes the NADPH-dependent reduction of N-acetyl-5-glutamyl phosphate to yield N-acetyl-L-glutamate 5-semialdehyde.</text>
</comment>
<dbReference type="SUPFAM" id="SSF51735">
    <property type="entry name" value="NAD(P)-binding Rossmann-fold domains"/>
    <property type="match status" value="1"/>
</dbReference>
<organism evidence="7 8">
    <name type="scientific">Pontiella desulfatans</name>
    <dbReference type="NCBI Taxonomy" id="2750659"/>
    <lineage>
        <taxon>Bacteria</taxon>
        <taxon>Pseudomonadati</taxon>
        <taxon>Kiritimatiellota</taxon>
        <taxon>Kiritimatiellia</taxon>
        <taxon>Kiritimatiellales</taxon>
        <taxon>Pontiellaceae</taxon>
        <taxon>Pontiella</taxon>
    </lineage>
</organism>
<feature type="domain" description="Semialdehyde dehydrogenase NAD-binding" evidence="6">
    <location>
        <begin position="3"/>
        <end position="146"/>
    </location>
</feature>
<accession>A0A6C2U348</accession>
<dbReference type="SUPFAM" id="SSF55347">
    <property type="entry name" value="Glyceraldehyde-3-phosphate dehydrogenase-like, C-terminal domain"/>
    <property type="match status" value="1"/>
</dbReference>
<dbReference type="GO" id="GO:0005737">
    <property type="term" value="C:cytoplasm"/>
    <property type="evidence" value="ECO:0007669"/>
    <property type="project" value="UniProtKB-SubCell"/>
</dbReference>
<dbReference type="InterPro" id="IPR050085">
    <property type="entry name" value="AGPR"/>
</dbReference>
<dbReference type="GO" id="GO:0006526">
    <property type="term" value="P:L-arginine biosynthetic process"/>
    <property type="evidence" value="ECO:0007669"/>
    <property type="project" value="UniProtKB-UniRule"/>
</dbReference>
<dbReference type="InterPro" id="IPR000534">
    <property type="entry name" value="Semialdehyde_DH_NAD-bd"/>
</dbReference>
<dbReference type="PANTHER" id="PTHR32338:SF10">
    <property type="entry name" value="N-ACETYL-GAMMA-GLUTAMYL-PHOSPHATE REDUCTASE, CHLOROPLASTIC-RELATED"/>
    <property type="match status" value="1"/>
</dbReference>
<dbReference type="GO" id="GO:0070401">
    <property type="term" value="F:NADP+ binding"/>
    <property type="evidence" value="ECO:0007669"/>
    <property type="project" value="InterPro"/>
</dbReference>
<evidence type="ECO:0000259" key="6">
    <source>
        <dbReference type="SMART" id="SM00859"/>
    </source>
</evidence>
<reference evidence="7 8" key="1">
    <citation type="submission" date="2019-04" db="EMBL/GenBank/DDBJ databases">
        <authorList>
            <person name="Van Vliet M D."/>
        </authorList>
    </citation>
    <scope>NUCLEOTIDE SEQUENCE [LARGE SCALE GENOMIC DNA]</scope>
    <source>
        <strain evidence="7 8">F1</strain>
    </source>
</reference>
<dbReference type="RefSeq" id="WP_136079805.1">
    <property type="nucleotide sequence ID" value="NZ_CAAHFG010000001.1"/>
</dbReference>
<dbReference type="UniPathway" id="UPA00068">
    <property type="reaction ID" value="UER00108"/>
</dbReference>
<protein>
    <recommendedName>
        <fullName evidence="5">N-acetyl-gamma-glutamyl-phosphate reductase</fullName>
        <shortName evidence="5">AGPR</shortName>
        <ecNumber evidence="5">1.2.1.38</ecNumber>
    </recommendedName>
    <alternativeName>
        <fullName evidence="5">N-acetyl-glutamate semialdehyde dehydrogenase</fullName>
        <shortName evidence="5">NAGSA dehydrogenase</shortName>
    </alternativeName>
</protein>
<evidence type="ECO:0000313" key="7">
    <source>
        <dbReference type="EMBL" id="VGO14313.1"/>
    </source>
</evidence>
<dbReference type="EC" id="1.2.1.38" evidence="5"/>
<dbReference type="NCBIfam" id="TIGR01850">
    <property type="entry name" value="argC"/>
    <property type="match status" value="1"/>
</dbReference>
<comment type="similarity">
    <text evidence="5">Belongs to the NAGSA dehydrogenase family. Type 1 subfamily.</text>
</comment>
<evidence type="ECO:0000256" key="5">
    <source>
        <dbReference type="HAMAP-Rule" id="MF_00150"/>
    </source>
</evidence>
<dbReference type="CDD" id="cd17895">
    <property type="entry name" value="AGPR_1_N"/>
    <property type="match status" value="1"/>
</dbReference>
<dbReference type="InterPro" id="IPR036291">
    <property type="entry name" value="NAD(P)-bd_dom_sf"/>
</dbReference>
<keyword evidence="1 5" id="KW-0055">Arginine biosynthesis</keyword>
<keyword evidence="8" id="KW-1185">Reference proteome</keyword>
<evidence type="ECO:0000256" key="3">
    <source>
        <dbReference type="ARBA" id="ARBA00022857"/>
    </source>
</evidence>
<sequence length="349" mass="37792">MIKAKVVGAGGYGGVGITELLLKHPEVEIGCLVSLSDTGRKMSDVFPHLRGFCDDVIVSPDDPKTKEHYDVVFYSTPDGVGMQSAEEEIARGAKVIDYSGDFRFGTVERYAEYANFIGLDPVHKSPALLTETVYGLPELHDVTDSQTIVGNPGCFAVSCILGLAPAVEAGIIDTKSIICDCKTGVSGAGKKPNAAFHYPNRYDNMNAYKLAGHQHVVEIEQELGLLGEDDVQITFTAQVVPVCRGIMSCLYASLEGQTGEQLLEVYKEFNKNNPFVRVQDARTPASIADVRGTNYCNLTVDVDERNNRLRVISHIDNLMKGQAGNALQNMNLMFGFDSGIGLASAGQYP</sequence>